<proteinExistence type="predicted"/>
<name>A0A0B0MJZ4_GOSAR</name>
<feature type="region of interest" description="Disordered" evidence="1">
    <location>
        <begin position="1"/>
        <end position="23"/>
    </location>
</feature>
<sequence>MASATADDVESNESAPAEGTALVDSELVTMSQGGGAREAYLHMMDAWYSEFIQENPNTPPPPPPSIPQYASVALQRVDVFRRKRPPIDKRQKQGVEEFCPKVDDDLVRAEFCVTPTRLALPMVEYSCVYCTEREDNMGILPGRVSKEVYQSKGRKTVTEYESEFVRLSKYARECVSIDAIMCKRFEEGLNEDI</sequence>
<evidence type="ECO:0000256" key="1">
    <source>
        <dbReference type="SAM" id="MobiDB-lite"/>
    </source>
</evidence>
<gene>
    <name evidence="2" type="ORF">F383_24750</name>
</gene>
<keyword evidence="3" id="KW-1185">Reference proteome</keyword>
<reference evidence="3" key="1">
    <citation type="submission" date="2014-09" db="EMBL/GenBank/DDBJ databases">
        <authorList>
            <person name="Mudge J."/>
            <person name="Ramaraj T."/>
            <person name="Lindquist I.E."/>
            <person name="Bharti A.K."/>
            <person name="Sundararajan A."/>
            <person name="Cameron C.T."/>
            <person name="Woodward J.E."/>
            <person name="May G.D."/>
            <person name="Brubaker C."/>
            <person name="Broadhvest J."/>
            <person name="Wilkins T.A."/>
        </authorList>
    </citation>
    <scope>NUCLEOTIDE SEQUENCE</scope>
    <source>
        <strain evidence="3">cv. AKA8401</strain>
    </source>
</reference>
<dbReference type="EMBL" id="JRRC01268390">
    <property type="protein sequence ID" value="KHG02468.1"/>
    <property type="molecule type" value="Genomic_DNA"/>
</dbReference>
<comment type="caution">
    <text evidence="2">The sequence shown here is derived from an EMBL/GenBank/DDBJ whole genome shotgun (WGS) entry which is preliminary data.</text>
</comment>
<protein>
    <submittedName>
        <fullName evidence="2">Retrotransposon gag domain-containing 1</fullName>
    </submittedName>
</protein>
<dbReference type="AlphaFoldDB" id="A0A0B0MJZ4"/>
<evidence type="ECO:0000313" key="2">
    <source>
        <dbReference type="EMBL" id="KHG02468.1"/>
    </source>
</evidence>
<evidence type="ECO:0000313" key="3">
    <source>
        <dbReference type="Proteomes" id="UP000032142"/>
    </source>
</evidence>
<accession>A0A0B0MJZ4</accession>
<dbReference type="Proteomes" id="UP000032142">
    <property type="component" value="Unassembled WGS sequence"/>
</dbReference>
<organism evidence="2 3">
    <name type="scientific">Gossypium arboreum</name>
    <name type="common">Tree cotton</name>
    <name type="synonym">Gossypium nanking</name>
    <dbReference type="NCBI Taxonomy" id="29729"/>
    <lineage>
        <taxon>Eukaryota</taxon>
        <taxon>Viridiplantae</taxon>
        <taxon>Streptophyta</taxon>
        <taxon>Embryophyta</taxon>
        <taxon>Tracheophyta</taxon>
        <taxon>Spermatophyta</taxon>
        <taxon>Magnoliopsida</taxon>
        <taxon>eudicotyledons</taxon>
        <taxon>Gunneridae</taxon>
        <taxon>Pentapetalae</taxon>
        <taxon>rosids</taxon>
        <taxon>malvids</taxon>
        <taxon>Malvales</taxon>
        <taxon>Malvaceae</taxon>
        <taxon>Malvoideae</taxon>
        <taxon>Gossypium</taxon>
    </lineage>
</organism>